<sequence length="264" mass="30231">METNQYLIEHYSNHYDEDSRLESRHGSVEFLTTMHYISNYIKPGDRVLEIGAGTGRYSHALARQGYKVDAVELVEHNIEIFRRNIRPEETISVVQGNALDLSIFPDNKYDITLLLGPLYHLYNKEDKRQALNEAIRVTKPGGVIFAAYVISDGCLLDEGFKRGNINVSEYIENGLIDPQTFAAKSEPKDLFELVRKEDIDELMSVFPVSRLHYAASDGCALFMREAVDAMNREEFELYLKYHLATCEREDLLGVTSHAVDIFRK</sequence>
<keyword evidence="3" id="KW-1185">Reference proteome</keyword>
<dbReference type="PANTHER" id="PTHR43591:SF110">
    <property type="entry name" value="RHODANESE DOMAIN-CONTAINING PROTEIN"/>
    <property type="match status" value="1"/>
</dbReference>
<dbReference type="InterPro" id="IPR029063">
    <property type="entry name" value="SAM-dependent_MTases_sf"/>
</dbReference>
<evidence type="ECO:0000313" key="3">
    <source>
        <dbReference type="Proteomes" id="UP000515823"/>
    </source>
</evidence>
<dbReference type="CDD" id="cd02440">
    <property type="entry name" value="AdoMet_MTases"/>
    <property type="match status" value="1"/>
</dbReference>
<name>A0A7G9G738_9FIRM</name>
<dbReference type="InterPro" id="IPR013216">
    <property type="entry name" value="Methyltransf_11"/>
</dbReference>
<evidence type="ECO:0000313" key="2">
    <source>
        <dbReference type="EMBL" id="QNM06620.1"/>
    </source>
</evidence>
<dbReference type="RefSeq" id="WP_249304191.1">
    <property type="nucleotide sequence ID" value="NZ_CP060634.1"/>
</dbReference>
<evidence type="ECO:0000259" key="1">
    <source>
        <dbReference type="Pfam" id="PF08241"/>
    </source>
</evidence>
<dbReference type="AlphaFoldDB" id="A0A7G9G738"/>
<gene>
    <name evidence="2" type="ORF">H9Q78_05775</name>
</gene>
<dbReference type="PANTHER" id="PTHR43591">
    <property type="entry name" value="METHYLTRANSFERASE"/>
    <property type="match status" value="1"/>
</dbReference>
<dbReference type="Gene3D" id="3.40.50.150">
    <property type="entry name" value="Vaccinia Virus protein VP39"/>
    <property type="match status" value="1"/>
</dbReference>
<keyword evidence="2" id="KW-0489">Methyltransferase</keyword>
<dbReference type="EMBL" id="CP060634">
    <property type="protein sequence ID" value="QNM06620.1"/>
    <property type="molecule type" value="Genomic_DNA"/>
</dbReference>
<dbReference type="GO" id="GO:0032259">
    <property type="term" value="P:methylation"/>
    <property type="evidence" value="ECO:0007669"/>
    <property type="project" value="UniProtKB-KW"/>
</dbReference>
<keyword evidence="2" id="KW-0808">Transferase</keyword>
<organism evidence="2 3">
    <name type="scientific">Qiania dongpingensis</name>
    <dbReference type="NCBI Taxonomy" id="2763669"/>
    <lineage>
        <taxon>Bacteria</taxon>
        <taxon>Bacillati</taxon>
        <taxon>Bacillota</taxon>
        <taxon>Clostridia</taxon>
        <taxon>Lachnospirales</taxon>
        <taxon>Lachnospiraceae</taxon>
        <taxon>Qiania</taxon>
    </lineage>
</organism>
<dbReference type="Proteomes" id="UP000515823">
    <property type="component" value="Chromosome"/>
</dbReference>
<dbReference type="GO" id="GO:0008757">
    <property type="term" value="F:S-adenosylmethionine-dependent methyltransferase activity"/>
    <property type="evidence" value="ECO:0007669"/>
    <property type="project" value="InterPro"/>
</dbReference>
<proteinExistence type="predicted"/>
<accession>A0A7G9G738</accession>
<dbReference type="SUPFAM" id="SSF53335">
    <property type="entry name" value="S-adenosyl-L-methionine-dependent methyltransferases"/>
    <property type="match status" value="1"/>
</dbReference>
<protein>
    <submittedName>
        <fullName evidence="2">Class I SAM-dependent methyltransferase</fullName>
    </submittedName>
</protein>
<feature type="domain" description="Methyltransferase type 11" evidence="1">
    <location>
        <begin position="48"/>
        <end position="145"/>
    </location>
</feature>
<reference evidence="2 3" key="1">
    <citation type="submission" date="2020-08" db="EMBL/GenBank/DDBJ databases">
        <authorList>
            <person name="Liu C."/>
            <person name="Sun Q."/>
        </authorList>
    </citation>
    <scope>NUCLEOTIDE SEQUENCE [LARGE SCALE GENOMIC DNA]</scope>
    <source>
        <strain evidence="2 3">NSJ-38</strain>
    </source>
</reference>
<dbReference type="KEGG" id="qdo:H9Q78_05775"/>
<dbReference type="Pfam" id="PF08241">
    <property type="entry name" value="Methyltransf_11"/>
    <property type="match status" value="1"/>
</dbReference>